<gene>
    <name evidence="1" type="ORF">SDC9_183627</name>
</gene>
<reference evidence="1" key="1">
    <citation type="submission" date="2019-08" db="EMBL/GenBank/DDBJ databases">
        <authorList>
            <person name="Kucharzyk K."/>
            <person name="Murdoch R.W."/>
            <person name="Higgins S."/>
            <person name="Loffler F."/>
        </authorList>
    </citation>
    <scope>NUCLEOTIDE SEQUENCE</scope>
</reference>
<dbReference type="AlphaFoldDB" id="A0A645HAQ6"/>
<protein>
    <submittedName>
        <fullName evidence="1">Uncharacterized protein</fullName>
    </submittedName>
</protein>
<name>A0A645HAQ6_9ZZZZ</name>
<accession>A0A645HAQ6</accession>
<proteinExistence type="predicted"/>
<evidence type="ECO:0000313" key="1">
    <source>
        <dbReference type="EMBL" id="MPN36121.1"/>
    </source>
</evidence>
<organism evidence="1">
    <name type="scientific">bioreactor metagenome</name>
    <dbReference type="NCBI Taxonomy" id="1076179"/>
    <lineage>
        <taxon>unclassified sequences</taxon>
        <taxon>metagenomes</taxon>
        <taxon>ecological metagenomes</taxon>
    </lineage>
</organism>
<comment type="caution">
    <text evidence="1">The sequence shown here is derived from an EMBL/GenBank/DDBJ whole genome shotgun (WGS) entry which is preliminary data.</text>
</comment>
<sequence>MVQLLPFAKDLFAIGKTIGIVVHKDREVEFLLQNFLQMHLVPVSYVLYIIHDAPLPVHHAWHANAHCGGFIRHQLPDDSFQNIQCPAAPLQGVCLLRQLGRNHIPFNPTTHNVGPPNVNSYYILHMPSIFFESVYFTLNPL</sequence>
<dbReference type="EMBL" id="VSSQ01090077">
    <property type="protein sequence ID" value="MPN36121.1"/>
    <property type="molecule type" value="Genomic_DNA"/>
</dbReference>